<accession>A0ABY7FCH3</accession>
<evidence type="ECO:0000259" key="1">
    <source>
        <dbReference type="Pfam" id="PF19018"/>
    </source>
</evidence>
<evidence type="ECO:0000313" key="2">
    <source>
        <dbReference type="EMBL" id="WAR18676.1"/>
    </source>
</evidence>
<dbReference type="Proteomes" id="UP001164746">
    <property type="component" value="Chromosome 11"/>
</dbReference>
<proteinExistence type="predicted"/>
<evidence type="ECO:0000313" key="3">
    <source>
        <dbReference type="Proteomes" id="UP001164746"/>
    </source>
</evidence>
<name>A0ABY7FCH3_MYAAR</name>
<gene>
    <name evidence="2" type="ORF">MAR_000514</name>
</gene>
<dbReference type="Pfam" id="PF19018">
    <property type="entry name" value="Vanin_C"/>
    <property type="match status" value="1"/>
</dbReference>
<protein>
    <submittedName>
        <fullName evidence="2">BTD-like protein</fullName>
    </submittedName>
</protein>
<reference evidence="2" key="1">
    <citation type="submission" date="2022-11" db="EMBL/GenBank/DDBJ databases">
        <title>Centuries of genome instability and evolution in soft-shell clam transmissible cancer (bioRxiv).</title>
        <authorList>
            <person name="Hart S.F.M."/>
            <person name="Yonemitsu M.A."/>
            <person name="Giersch R.M."/>
            <person name="Beal B.F."/>
            <person name="Arriagada G."/>
            <person name="Davis B.W."/>
            <person name="Ostrander E.A."/>
            <person name="Goff S.P."/>
            <person name="Metzger M.J."/>
        </authorList>
    </citation>
    <scope>NUCLEOTIDE SEQUENCE</scope>
    <source>
        <strain evidence="2">MELC-2E11</strain>
        <tissue evidence="2">Siphon/mantle</tissue>
    </source>
</reference>
<organism evidence="2 3">
    <name type="scientific">Mya arenaria</name>
    <name type="common">Soft-shell clam</name>
    <dbReference type="NCBI Taxonomy" id="6604"/>
    <lineage>
        <taxon>Eukaryota</taxon>
        <taxon>Metazoa</taxon>
        <taxon>Spiralia</taxon>
        <taxon>Lophotrochozoa</taxon>
        <taxon>Mollusca</taxon>
        <taxon>Bivalvia</taxon>
        <taxon>Autobranchia</taxon>
        <taxon>Heteroconchia</taxon>
        <taxon>Euheterodonta</taxon>
        <taxon>Imparidentia</taxon>
        <taxon>Neoheterodontei</taxon>
        <taxon>Myida</taxon>
        <taxon>Myoidea</taxon>
        <taxon>Myidae</taxon>
        <taxon>Mya</taxon>
    </lineage>
</organism>
<sequence>MQSNHKIKINDDNYTAMVFEFGQVLRTNICQGSLCCDADFEGGASGDMFAFGAFESCALIKCAGRTVESCGQPTKHTSTEIDKMSMGGNFSYPFQFPEVFTFGDYPKIVTRI</sequence>
<keyword evidence="3" id="KW-1185">Reference proteome</keyword>
<dbReference type="EMBL" id="CP111022">
    <property type="protein sequence ID" value="WAR18676.1"/>
    <property type="molecule type" value="Genomic_DNA"/>
</dbReference>
<dbReference type="InterPro" id="IPR043957">
    <property type="entry name" value="Vanin_C"/>
</dbReference>
<feature type="domain" description="Vanin C-terminal" evidence="1">
    <location>
        <begin position="8"/>
        <end position="101"/>
    </location>
</feature>